<dbReference type="GO" id="GO:0009423">
    <property type="term" value="P:chorismate biosynthetic process"/>
    <property type="evidence" value="ECO:0007669"/>
    <property type="project" value="TreeGrafter"/>
</dbReference>
<proteinExistence type="predicted"/>
<evidence type="ECO:0000259" key="3">
    <source>
        <dbReference type="Pfam" id="PF08501"/>
    </source>
</evidence>
<dbReference type="NCBIfam" id="NF009202">
    <property type="entry name" value="PRK12550.1"/>
    <property type="match status" value="1"/>
</dbReference>
<feature type="domain" description="Shikimate dehydrogenase substrate binding N-terminal" evidence="3">
    <location>
        <begin position="22"/>
        <end position="89"/>
    </location>
</feature>
<dbReference type="SUPFAM" id="SSF53223">
    <property type="entry name" value="Aminoacid dehydrogenase-like, N-terminal domain"/>
    <property type="match status" value="1"/>
</dbReference>
<evidence type="ECO:0000313" key="4">
    <source>
        <dbReference type="EMBL" id="SNQ29570.1"/>
    </source>
</evidence>
<evidence type="ECO:0000256" key="1">
    <source>
        <dbReference type="ARBA" id="ARBA00022857"/>
    </source>
</evidence>
<gene>
    <name evidence="4" type="ORF">SAMN05444584_1529</name>
</gene>
<dbReference type="AlphaFoldDB" id="A0A217EHA9"/>
<dbReference type="GO" id="GO:0019632">
    <property type="term" value="P:shikimate metabolic process"/>
    <property type="evidence" value="ECO:0007669"/>
    <property type="project" value="TreeGrafter"/>
</dbReference>
<dbReference type="GO" id="GO:0050661">
    <property type="term" value="F:NADP binding"/>
    <property type="evidence" value="ECO:0007669"/>
    <property type="project" value="TreeGrafter"/>
</dbReference>
<dbReference type="InterPro" id="IPR013708">
    <property type="entry name" value="Shikimate_DH-bd_N"/>
</dbReference>
<evidence type="ECO:0000256" key="2">
    <source>
        <dbReference type="ARBA" id="ARBA00023002"/>
    </source>
</evidence>
<dbReference type="Gene3D" id="3.40.50.720">
    <property type="entry name" value="NAD(P)-binding Rossmann-like Domain"/>
    <property type="match status" value="1"/>
</dbReference>
<dbReference type="SUPFAM" id="SSF51735">
    <property type="entry name" value="NAD(P)-binding Rossmann-fold domains"/>
    <property type="match status" value="1"/>
</dbReference>
<dbReference type="EMBL" id="FZLN01000002">
    <property type="protein sequence ID" value="SNQ29570.1"/>
    <property type="molecule type" value="Genomic_DNA"/>
</dbReference>
<dbReference type="GO" id="GO:0004764">
    <property type="term" value="F:shikimate 3-dehydrogenase (NADP+) activity"/>
    <property type="evidence" value="ECO:0007669"/>
    <property type="project" value="InterPro"/>
</dbReference>
<keyword evidence="5" id="KW-1185">Reference proteome</keyword>
<dbReference type="CDD" id="cd01065">
    <property type="entry name" value="NAD_bind_Shikimate_DH"/>
    <property type="match status" value="1"/>
</dbReference>
<dbReference type="OrthoDB" id="9792692at2"/>
<dbReference type="Gene3D" id="3.40.50.10860">
    <property type="entry name" value="Leucine Dehydrogenase, chain A, domain 1"/>
    <property type="match status" value="1"/>
</dbReference>
<dbReference type="PANTHER" id="PTHR21089:SF9">
    <property type="entry name" value="SHIKIMATE DEHYDROGENASE-LIKE PROTEIN HI_0607"/>
    <property type="match status" value="1"/>
</dbReference>
<dbReference type="GO" id="GO:0005829">
    <property type="term" value="C:cytosol"/>
    <property type="evidence" value="ECO:0007669"/>
    <property type="project" value="TreeGrafter"/>
</dbReference>
<reference evidence="5" key="1">
    <citation type="submission" date="2017-06" db="EMBL/GenBank/DDBJ databases">
        <authorList>
            <person name="Varghese N."/>
            <person name="Submissions S."/>
        </authorList>
    </citation>
    <scope>NUCLEOTIDE SEQUENCE [LARGE SCALE GENOMIC DNA]</scope>
    <source>
        <strain evidence="5">ANC 5114</strain>
    </source>
</reference>
<keyword evidence="2" id="KW-0560">Oxidoreductase</keyword>
<dbReference type="RefSeq" id="WP_088823617.1">
    <property type="nucleotide sequence ID" value="NZ_FZLN01000002.1"/>
</dbReference>
<dbReference type="Proteomes" id="UP000243463">
    <property type="component" value="Unassembled WGS sequence"/>
</dbReference>
<dbReference type="InterPro" id="IPR022893">
    <property type="entry name" value="Shikimate_DH_fam"/>
</dbReference>
<organism evidence="4 5">
    <name type="scientific">Acinetobacter apis</name>
    <dbReference type="NCBI Taxonomy" id="1229165"/>
    <lineage>
        <taxon>Bacteria</taxon>
        <taxon>Pseudomonadati</taxon>
        <taxon>Pseudomonadota</taxon>
        <taxon>Gammaproteobacteria</taxon>
        <taxon>Moraxellales</taxon>
        <taxon>Moraxellaceae</taxon>
        <taxon>Acinetobacter</taxon>
    </lineage>
</organism>
<dbReference type="InterPro" id="IPR036291">
    <property type="entry name" value="NAD(P)-bd_dom_sf"/>
</dbReference>
<dbReference type="PANTHER" id="PTHR21089">
    <property type="entry name" value="SHIKIMATE DEHYDROGENASE"/>
    <property type="match status" value="1"/>
</dbReference>
<sequence length="281" mass="30973">MDKDTILCLSLAANPSNFGTRFHNFLYQALGLNYLYKAFAPADLSQALQGVRGLPVRGCAISMPYKEDAIQWVDELDASVQAIQSVNTIVNTDGILKAYNTDYIAIQKIIERHNISSKSRFAVRGNGGMAKAVLFALKQKGFENGVVVAKNRVKGIALAKTLGYEWKEAISAASFDLLINATPIGMAGSDVAHELAFDEDSIRQAQIVFDVVALPEETPLIQKARELHKATISGAEVFSLQALEQFYLYTGVYPDQHLFQKAAEFSRQETAKIQIECLYKS</sequence>
<keyword evidence="1" id="KW-0521">NADP</keyword>
<dbReference type="Pfam" id="PF08501">
    <property type="entry name" value="Shikimate_dh_N"/>
    <property type="match status" value="1"/>
</dbReference>
<dbReference type="InterPro" id="IPR046346">
    <property type="entry name" value="Aminoacid_DH-like_N_sf"/>
</dbReference>
<name>A0A217EHA9_9GAMM</name>
<evidence type="ECO:0000313" key="5">
    <source>
        <dbReference type="Proteomes" id="UP000243463"/>
    </source>
</evidence>
<accession>A0A217EHA9</accession>
<protein>
    <submittedName>
        <fullName evidence="4">Shikimate dehydrogenase</fullName>
    </submittedName>
</protein>